<sequence>MVKEKGKNVGGYDTLSEDEEFEEAWSEKQIQAQITKKAVDMVNQGYQTAGATPMDAKFVGLTTLLTNSTNSKTKSMPTNQRPRTTSSTSQAQSMMVTTKVPSKTTTSQHFAYWSYYLIGNTNRTNM</sequence>
<feature type="region of interest" description="Disordered" evidence="1">
    <location>
        <begin position="68"/>
        <end position="100"/>
    </location>
</feature>
<evidence type="ECO:0000313" key="3">
    <source>
        <dbReference type="WBParaSite" id="nRc.2.0.1.t35436-RA"/>
    </source>
</evidence>
<dbReference type="AlphaFoldDB" id="A0A915KBG8"/>
<reference evidence="3" key="1">
    <citation type="submission" date="2022-11" db="UniProtKB">
        <authorList>
            <consortium name="WormBaseParasite"/>
        </authorList>
    </citation>
    <scope>IDENTIFICATION</scope>
</reference>
<dbReference type="WBParaSite" id="nRc.2.0.1.t35436-RA">
    <property type="protein sequence ID" value="nRc.2.0.1.t35436-RA"/>
    <property type="gene ID" value="nRc.2.0.1.g35436"/>
</dbReference>
<dbReference type="Proteomes" id="UP000887565">
    <property type="component" value="Unplaced"/>
</dbReference>
<feature type="region of interest" description="Disordered" evidence="1">
    <location>
        <begin position="1"/>
        <end position="20"/>
    </location>
</feature>
<keyword evidence="2" id="KW-1185">Reference proteome</keyword>
<name>A0A915KBG8_ROMCU</name>
<organism evidence="2 3">
    <name type="scientific">Romanomermis culicivorax</name>
    <name type="common">Nematode worm</name>
    <dbReference type="NCBI Taxonomy" id="13658"/>
    <lineage>
        <taxon>Eukaryota</taxon>
        <taxon>Metazoa</taxon>
        <taxon>Ecdysozoa</taxon>
        <taxon>Nematoda</taxon>
        <taxon>Enoplea</taxon>
        <taxon>Dorylaimia</taxon>
        <taxon>Mermithida</taxon>
        <taxon>Mermithoidea</taxon>
        <taxon>Mermithidae</taxon>
        <taxon>Romanomermis</taxon>
    </lineage>
</organism>
<evidence type="ECO:0000256" key="1">
    <source>
        <dbReference type="SAM" id="MobiDB-lite"/>
    </source>
</evidence>
<accession>A0A915KBG8</accession>
<protein>
    <submittedName>
        <fullName evidence="3">Uncharacterized protein</fullName>
    </submittedName>
</protein>
<feature type="compositionally biased region" description="Low complexity" evidence="1">
    <location>
        <begin position="84"/>
        <end position="100"/>
    </location>
</feature>
<proteinExistence type="predicted"/>
<evidence type="ECO:0000313" key="2">
    <source>
        <dbReference type="Proteomes" id="UP000887565"/>
    </source>
</evidence>